<keyword evidence="3" id="KW-1185">Reference proteome</keyword>
<dbReference type="Proteomes" id="UP000054279">
    <property type="component" value="Unassembled WGS sequence"/>
</dbReference>
<proteinExistence type="predicted"/>
<sequence>MRYHDVNHDPPKPLSYALRLLTRRTFRQVPRHLPERRAACTSELGDGDVYERHRLAVLEQPIQPVFLCQDVRAYPQVEGELSMACDEPNLTSSEIVKQCLAIVKRRRKGKIDTGEAKVLFYNIVPSSEEGVRALREYICMCAEVDREDALAVAKGRQVADRLRASDIAAGIQLTWTSGQAGEPDESNGHSDDEEQISNLPSLRRDFIGWGN</sequence>
<dbReference type="HOGENOM" id="CLU_1305559_0_0_1"/>
<name>A0A0C9VEK1_SPHS4</name>
<organism evidence="2 3">
    <name type="scientific">Sphaerobolus stellatus (strain SS14)</name>
    <dbReference type="NCBI Taxonomy" id="990650"/>
    <lineage>
        <taxon>Eukaryota</taxon>
        <taxon>Fungi</taxon>
        <taxon>Dikarya</taxon>
        <taxon>Basidiomycota</taxon>
        <taxon>Agaricomycotina</taxon>
        <taxon>Agaricomycetes</taxon>
        <taxon>Phallomycetidae</taxon>
        <taxon>Geastrales</taxon>
        <taxon>Sphaerobolaceae</taxon>
        <taxon>Sphaerobolus</taxon>
    </lineage>
</organism>
<accession>A0A0C9VEK1</accession>
<dbReference type="EMBL" id="KN837112">
    <property type="protein sequence ID" value="KIJ45414.1"/>
    <property type="molecule type" value="Genomic_DNA"/>
</dbReference>
<gene>
    <name evidence="2" type="ORF">M422DRAFT_251185</name>
</gene>
<evidence type="ECO:0000313" key="3">
    <source>
        <dbReference type="Proteomes" id="UP000054279"/>
    </source>
</evidence>
<evidence type="ECO:0000256" key="1">
    <source>
        <dbReference type="SAM" id="MobiDB-lite"/>
    </source>
</evidence>
<evidence type="ECO:0000313" key="2">
    <source>
        <dbReference type="EMBL" id="KIJ45414.1"/>
    </source>
</evidence>
<dbReference type="AlphaFoldDB" id="A0A0C9VEK1"/>
<dbReference type="OrthoDB" id="10669960at2759"/>
<reference evidence="2 3" key="1">
    <citation type="submission" date="2014-06" db="EMBL/GenBank/DDBJ databases">
        <title>Evolutionary Origins and Diversification of the Mycorrhizal Mutualists.</title>
        <authorList>
            <consortium name="DOE Joint Genome Institute"/>
            <consortium name="Mycorrhizal Genomics Consortium"/>
            <person name="Kohler A."/>
            <person name="Kuo A."/>
            <person name="Nagy L.G."/>
            <person name="Floudas D."/>
            <person name="Copeland A."/>
            <person name="Barry K.W."/>
            <person name="Cichocki N."/>
            <person name="Veneault-Fourrey C."/>
            <person name="LaButti K."/>
            <person name="Lindquist E.A."/>
            <person name="Lipzen A."/>
            <person name="Lundell T."/>
            <person name="Morin E."/>
            <person name="Murat C."/>
            <person name="Riley R."/>
            <person name="Ohm R."/>
            <person name="Sun H."/>
            <person name="Tunlid A."/>
            <person name="Henrissat B."/>
            <person name="Grigoriev I.V."/>
            <person name="Hibbett D.S."/>
            <person name="Martin F."/>
        </authorList>
    </citation>
    <scope>NUCLEOTIDE SEQUENCE [LARGE SCALE GENOMIC DNA]</scope>
    <source>
        <strain evidence="2 3">SS14</strain>
    </source>
</reference>
<protein>
    <submittedName>
        <fullName evidence="2">Uncharacterized protein</fullName>
    </submittedName>
</protein>
<feature type="region of interest" description="Disordered" evidence="1">
    <location>
        <begin position="175"/>
        <end position="198"/>
    </location>
</feature>